<keyword evidence="3" id="KW-1185">Reference proteome</keyword>
<organism evidence="2 3">
    <name type="scientific">Thermanaerovibrio acidaminovorans (strain ATCC 49978 / DSM 6589 / Su883)</name>
    <name type="common">Selenomonas acidaminovorans</name>
    <dbReference type="NCBI Taxonomy" id="525903"/>
    <lineage>
        <taxon>Bacteria</taxon>
        <taxon>Thermotogati</taxon>
        <taxon>Synergistota</taxon>
        <taxon>Synergistia</taxon>
        <taxon>Synergistales</taxon>
        <taxon>Synergistaceae</taxon>
        <taxon>Thermanaerovibrio</taxon>
    </lineage>
</organism>
<evidence type="ECO:0000313" key="3">
    <source>
        <dbReference type="Proteomes" id="UP000002030"/>
    </source>
</evidence>
<feature type="domain" description="DUF7916" evidence="1">
    <location>
        <begin position="4"/>
        <end position="312"/>
    </location>
</feature>
<dbReference type="STRING" id="525903.Taci_0235"/>
<dbReference type="OrthoDB" id="5581965at2"/>
<protein>
    <recommendedName>
        <fullName evidence="1">DUF7916 domain-containing protein</fullName>
    </recommendedName>
</protein>
<dbReference type="KEGG" id="tai:Taci_0235"/>
<dbReference type="EMBL" id="CP001818">
    <property type="protein sequence ID" value="ACZ18474.1"/>
    <property type="molecule type" value="Genomic_DNA"/>
</dbReference>
<proteinExistence type="predicted"/>
<dbReference type="Proteomes" id="UP000002030">
    <property type="component" value="Chromosome"/>
</dbReference>
<dbReference type="Pfam" id="PF25509">
    <property type="entry name" value="DUF7916"/>
    <property type="match status" value="1"/>
</dbReference>
<evidence type="ECO:0000259" key="1">
    <source>
        <dbReference type="Pfam" id="PF25509"/>
    </source>
</evidence>
<dbReference type="HOGENOM" id="CLU_078477_0_0_0"/>
<dbReference type="InterPro" id="IPR011060">
    <property type="entry name" value="RibuloseP-bd_barrel"/>
</dbReference>
<reference evidence="2 3" key="1">
    <citation type="journal article" date="2009" name="Stand. Genomic Sci.">
        <title>Complete genome sequence of Thermanaerovibrio acidaminovorans type strain (Su883).</title>
        <authorList>
            <person name="Chovatia M."/>
            <person name="Sikorski J."/>
            <person name="Schroder M."/>
            <person name="Lapidus A."/>
            <person name="Nolan M."/>
            <person name="Tice H."/>
            <person name="Glavina Del Rio T."/>
            <person name="Copeland A."/>
            <person name="Cheng J.F."/>
            <person name="Lucas S."/>
            <person name="Chen F."/>
            <person name="Bruce D."/>
            <person name="Goodwin L."/>
            <person name="Pitluck S."/>
            <person name="Ivanova N."/>
            <person name="Mavromatis K."/>
            <person name="Ovchinnikova G."/>
            <person name="Pati A."/>
            <person name="Chen A."/>
            <person name="Palaniappan K."/>
            <person name="Land M."/>
            <person name="Hauser L."/>
            <person name="Chang Y.J."/>
            <person name="Jeffries C.D."/>
            <person name="Chain P."/>
            <person name="Saunders E."/>
            <person name="Detter J.C."/>
            <person name="Brettin T."/>
            <person name="Rohde M."/>
            <person name="Goker M."/>
            <person name="Spring S."/>
            <person name="Bristow J."/>
            <person name="Markowitz V."/>
            <person name="Hugenholtz P."/>
            <person name="Kyrpides N.C."/>
            <person name="Klenk H.P."/>
            <person name="Eisen J.A."/>
        </authorList>
    </citation>
    <scope>NUCLEOTIDE SEQUENCE [LARGE SCALE GENOMIC DNA]</scope>
    <source>
        <strain evidence="3">ATCC 49978 / DSM 6589 / Su883</strain>
    </source>
</reference>
<dbReference type="RefSeq" id="WP_012868990.1">
    <property type="nucleotide sequence ID" value="NC_013522.1"/>
</dbReference>
<dbReference type="SUPFAM" id="SSF51366">
    <property type="entry name" value="Ribulose-phoshate binding barrel"/>
    <property type="match status" value="1"/>
</dbReference>
<name>D1B871_THEAS</name>
<sequence length="312" mass="33369">MRMLDLQASHLDRMSPAELLESIRSAEGRTVAAEVIARSRPLLGDVSNPELAKAMGADLIILNMLDMEDPRVEGLHNPSDLESLFRSSFFHGDEPEPSNGIRLARALTGCPVGVNLEPLGDPGGVSLPPGRLATPENARRAAELGASFLIVTANPHTRIGVRHIMDAVRSIRRAVPEVIIGAGKMHAAMSDSPWGDLPDLAEEMMSAGADLVLIPCPGSVPSLSQEVFAQAADRVHRLGGLVMSTIGTSQEGSDRETIRQMALMAKIGGADVQHIGDSGYSGMAVPENIMTLSLAIRGRRHTFRRMARSIAR</sequence>
<dbReference type="InterPro" id="IPR057238">
    <property type="entry name" value="DUF7916"/>
</dbReference>
<accession>D1B871</accession>
<evidence type="ECO:0000313" key="2">
    <source>
        <dbReference type="EMBL" id="ACZ18474.1"/>
    </source>
</evidence>
<dbReference type="eggNOG" id="COG0826">
    <property type="taxonomic scope" value="Bacteria"/>
</dbReference>
<dbReference type="EnsemblBacteria" id="ACZ18474">
    <property type="protein sequence ID" value="ACZ18474"/>
    <property type="gene ID" value="Taci_0235"/>
</dbReference>
<gene>
    <name evidence="2" type="ordered locus">Taci_0235</name>
</gene>
<dbReference type="AlphaFoldDB" id="D1B871"/>